<dbReference type="GO" id="GO:0006099">
    <property type="term" value="P:tricarboxylic acid cycle"/>
    <property type="evidence" value="ECO:0007669"/>
    <property type="project" value="UniProtKB-UniRule"/>
</dbReference>
<evidence type="ECO:0000256" key="8">
    <source>
        <dbReference type="HAMAP-Rule" id="MF_00558"/>
    </source>
</evidence>
<dbReference type="SUPFAM" id="SSF52210">
    <property type="entry name" value="Succinyl-CoA synthetase domains"/>
    <property type="match status" value="1"/>
</dbReference>
<evidence type="ECO:0000259" key="10">
    <source>
        <dbReference type="Pfam" id="PF08442"/>
    </source>
</evidence>
<comment type="subunit">
    <text evidence="8">Heterotetramer of two alpha and two beta subunits.</text>
</comment>
<keyword evidence="2 8" id="KW-0816">Tricarboxylic acid cycle</keyword>
<dbReference type="UniPathway" id="UPA00223">
    <property type="reaction ID" value="UER00999"/>
</dbReference>
<dbReference type="HAMAP" id="MF_00558">
    <property type="entry name" value="Succ_CoA_beta"/>
    <property type="match status" value="1"/>
</dbReference>
<dbReference type="NCBIfam" id="NF001913">
    <property type="entry name" value="PRK00696.1"/>
    <property type="match status" value="1"/>
</dbReference>
<dbReference type="FunCoup" id="B4D5D9">
    <property type="interactions" value="530"/>
</dbReference>
<dbReference type="Gene3D" id="3.30.1490.20">
    <property type="entry name" value="ATP-grasp fold, A domain"/>
    <property type="match status" value="1"/>
</dbReference>
<keyword evidence="12" id="KW-1185">Reference proteome</keyword>
<comment type="subunit">
    <text evidence="7">Heterodimer of an alpha and a beta subunit. The beta subunit determines specificity for GTP.</text>
</comment>
<dbReference type="EMBL" id="ABVL01000013">
    <property type="protein sequence ID" value="EDY18344.1"/>
    <property type="molecule type" value="Genomic_DNA"/>
</dbReference>
<feature type="binding site" evidence="8">
    <location>
        <position position="206"/>
    </location>
    <ligand>
        <name>Mg(2+)</name>
        <dbReference type="ChEBI" id="CHEBI:18420"/>
    </ligand>
</feature>
<keyword evidence="6 8" id="KW-0460">Magnesium</keyword>
<dbReference type="Pfam" id="PF08442">
    <property type="entry name" value="ATP-grasp_2"/>
    <property type="match status" value="1"/>
</dbReference>
<accession>B4D5D9</accession>
<feature type="binding site" evidence="8">
    <location>
        <position position="271"/>
    </location>
    <ligand>
        <name>substrate</name>
        <note>ligand shared with subunit alpha</note>
    </ligand>
</feature>
<evidence type="ECO:0000256" key="5">
    <source>
        <dbReference type="ARBA" id="ARBA00022741"/>
    </source>
</evidence>
<dbReference type="Gene3D" id="3.30.470.20">
    <property type="entry name" value="ATP-grasp fold, B domain"/>
    <property type="match status" value="1"/>
</dbReference>
<dbReference type="PANTHER" id="PTHR11815">
    <property type="entry name" value="SUCCINYL-COA SYNTHETASE BETA CHAIN"/>
    <property type="match status" value="1"/>
</dbReference>
<dbReference type="InterPro" id="IPR017866">
    <property type="entry name" value="Succ-CoA_synthase_bsu_CS"/>
</dbReference>
<evidence type="ECO:0000259" key="9">
    <source>
        <dbReference type="Pfam" id="PF00549"/>
    </source>
</evidence>
<dbReference type="SUPFAM" id="SSF56059">
    <property type="entry name" value="Glutathione synthetase ATP-binding domain-like"/>
    <property type="match status" value="1"/>
</dbReference>
<dbReference type="GO" id="GO:0004775">
    <property type="term" value="F:succinate-CoA ligase (ADP-forming) activity"/>
    <property type="evidence" value="ECO:0007669"/>
    <property type="project" value="UniProtKB-UniRule"/>
</dbReference>
<feature type="binding site" evidence="8">
    <location>
        <begin position="53"/>
        <end position="55"/>
    </location>
    <ligand>
        <name>ATP</name>
        <dbReference type="ChEBI" id="CHEBI:30616"/>
    </ligand>
</feature>
<evidence type="ECO:0000256" key="6">
    <source>
        <dbReference type="ARBA" id="ARBA00022842"/>
    </source>
</evidence>
<dbReference type="FunFam" id="3.30.1490.20:FF:000004">
    <property type="entry name" value="Succinate--CoA ligase [ADP-forming] subunit beta, mitochondrial"/>
    <property type="match status" value="1"/>
</dbReference>
<keyword evidence="3 8" id="KW-0436">Ligase</keyword>
<dbReference type="GO" id="GO:0042709">
    <property type="term" value="C:succinate-CoA ligase complex"/>
    <property type="evidence" value="ECO:0007669"/>
    <property type="project" value="TreeGrafter"/>
</dbReference>
<keyword evidence="5 8" id="KW-0547">Nucleotide-binding</keyword>
<dbReference type="NCBIfam" id="TIGR01016">
    <property type="entry name" value="sucCoAbeta"/>
    <property type="match status" value="1"/>
</dbReference>
<sequence>MNIHEYQARELFEKFGVATTKGGVAATPDEAVAVAEKLGTKEFVVKAQIHAGGRGKGTFKNGFKGGVQITDSIGKVRELATQMLGQVLVTHQTGPEGKQVNKVLIAEPATIARELYFAILLDRASGAPVVIASTEGGVDIESVAEHTPEKIFREPIHPTLGLQPFQTRKIARALGLSGAQINAAAKLFTNMFKLFLARDCSQIEVNPLVVTDKGEILALDAKFNFDDNALYRQPEIVALRDKSEEDPREVAASEYNLNYIGLDGNIACLVNGAGLAMATMDIIQYAGGKPANFLDVGGGASKDQVTAAFKIILSDPNVEGILVNIFGGIMDCNVIATGIVAAAKEVGLKIPLVVRLEGNNVEAGKKTLAESGLALISASDLADAAKKIVAEVKKAA</sequence>
<dbReference type="GO" id="GO:0004776">
    <property type="term" value="F:succinate-CoA ligase (GDP-forming) activity"/>
    <property type="evidence" value="ECO:0007669"/>
    <property type="project" value="RHEA"/>
</dbReference>
<dbReference type="GO" id="GO:0005524">
    <property type="term" value="F:ATP binding"/>
    <property type="evidence" value="ECO:0007669"/>
    <property type="project" value="UniProtKB-UniRule"/>
</dbReference>
<dbReference type="GO" id="GO:0000287">
    <property type="term" value="F:magnesium ion binding"/>
    <property type="evidence" value="ECO:0007669"/>
    <property type="project" value="UniProtKB-UniRule"/>
</dbReference>
<comment type="caution">
    <text evidence="11">The sequence shown here is derived from an EMBL/GenBank/DDBJ whole genome shotgun (WGS) entry which is preliminary data.</text>
</comment>
<comment type="pathway">
    <text evidence="8">Carbohydrate metabolism; tricarboxylic acid cycle; succinate from succinyl-CoA (ligase route): step 1/1.</text>
</comment>
<dbReference type="GO" id="GO:0006104">
    <property type="term" value="P:succinyl-CoA metabolic process"/>
    <property type="evidence" value="ECO:0007669"/>
    <property type="project" value="TreeGrafter"/>
</dbReference>
<dbReference type="Pfam" id="PF00549">
    <property type="entry name" value="Ligase_CoA"/>
    <property type="match status" value="1"/>
</dbReference>
<comment type="cofactor">
    <cofactor evidence="8">
        <name>Mg(2+)</name>
        <dbReference type="ChEBI" id="CHEBI:18420"/>
    </cofactor>
    <text evidence="8">Binds 1 Mg(2+) ion per subunit.</text>
</comment>
<dbReference type="STRING" id="497964.CfE428DRAFT_4128"/>
<dbReference type="InterPro" id="IPR005811">
    <property type="entry name" value="SUCC_ACL_C"/>
</dbReference>
<dbReference type="PANTHER" id="PTHR11815:SF10">
    <property type="entry name" value="SUCCINATE--COA LIGASE [GDP-FORMING] SUBUNIT BETA, MITOCHONDRIAL"/>
    <property type="match status" value="1"/>
</dbReference>
<dbReference type="FunFam" id="3.30.470.20:FF:000002">
    <property type="entry name" value="Succinate--CoA ligase [ADP-forming] subunit beta"/>
    <property type="match status" value="1"/>
</dbReference>
<comment type="catalytic activity">
    <reaction evidence="8">
        <text>succinate + ATP + CoA = succinyl-CoA + ADP + phosphate</text>
        <dbReference type="Rhea" id="RHEA:17661"/>
        <dbReference type="ChEBI" id="CHEBI:30031"/>
        <dbReference type="ChEBI" id="CHEBI:30616"/>
        <dbReference type="ChEBI" id="CHEBI:43474"/>
        <dbReference type="ChEBI" id="CHEBI:57287"/>
        <dbReference type="ChEBI" id="CHEBI:57292"/>
        <dbReference type="ChEBI" id="CHEBI:456216"/>
        <dbReference type="EC" id="6.2.1.5"/>
    </reaction>
</comment>
<feature type="binding site" evidence="8">
    <location>
        <position position="109"/>
    </location>
    <ligand>
        <name>ATP</name>
        <dbReference type="ChEBI" id="CHEBI:30616"/>
    </ligand>
</feature>
<comment type="similarity">
    <text evidence="1 8">Belongs to the succinate/malate CoA ligase beta subunit family.</text>
</comment>
<reference evidence="11 12" key="1">
    <citation type="journal article" date="2011" name="J. Bacteriol.">
        <title>Genome sequence of Chthoniobacter flavus Ellin428, an aerobic heterotrophic soil bacterium.</title>
        <authorList>
            <person name="Kant R."/>
            <person name="van Passel M.W."/>
            <person name="Palva A."/>
            <person name="Lucas S."/>
            <person name="Lapidus A."/>
            <person name="Glavina Del Rio T."/>
            <person name="Dalin E."/>
            <person name="Tice H."/>
            <person name="Bruce D."/>
            <person name="Goodwin L."/>
            <person name="Pitluck S."/>
            <person name="Larimer F.W."/>
            <person name="Land M.L."/>
            <person name="Hauser L."/>
            <person name="Sangwan P."/>
            <person name="de Vos W.M."/>
            <person name="Janssen P.H."/>
            <person name="Smidt H."/>
        </authorList>
    </citation>
    <scope>NUCLEOTIDE SEQUENCE [LARGE SCALE GENOMIC DNA]</scope>
    <source>
        <strain evidence="11 12">Ellin428</strain>
    </source>
</reference>
<evidence type="ECO:0000256" key="3">
    <source>
        <dbReference type="ARBA" id="ARBA00022598"/>
    </source>
</evidence>
<evidence type="ECO:0000256" key="4">
    <source>
        <dbReference type="ARBA" id="ARBA00022723"/>
    </source>
</evidence>
<keyword evidence="8" id="KW-0067">ATP-binding</keyword>
<dbReference type="AlphaFoldDB" id="B4D5D9"/>
<dbReference type="InterPro" id="IPR013815">
    <property type="entry name" value="ATP_grasp_subdomain_1"/>
</dbReference>
<name>B4D5D9_9BACT</name>
<evidence type="ECO:0000256" key="1">
    <source>
        <dbReference type="ARBA" id="ARBA00009182"/>
    </source>
</evidence>
<feature type="binding site" evidence="8">
    <location>
        <position position="220"/>
    </location>
    <ligand>
        <name>Mg(2+)</name>
        <dbReference type="ChEBI" id="CHEBI:18420"/>
    </ligand>
</feature>
<feature type="binding site" evidence="8">
    <location>
        <position position="46"/>
    </location>
    <ligand>
        <name>ATP</name>
        <dbReference type="ChEBI" id="CHEBI:30616"/>
    </ligand>
</feature>
<dbReference type="FunFam" id="3.40.50.261:FF:000001">
    <property type="entry name" value="Succinate--CoA ligase [ADP-forming] subunit beta"/>
    <property type="match status" value="1"/>
</dbReference>
<dbReference type="InterPro" id="IPR013650">
    <property type="entry name" value="ATP-grasp_succ-CoA_synth-type"/>
</dbReference>
<proteinExistence type="inferred from homology"/>
<evidence type="ECO:0000313" key="12">
    <source>
        <dbReference type="Proteomes" id="UP000005824"/>
    </source>
</evidence>
<dbReference type="InterPro" id="IPR016102">
    <property type="entry name" value="Succinyl-CoA_synth-like"/>
</dbReference>
<gene>
    <name evidence="8" type="primary">sucC</name>
    <name evidence="11" type="ORF">CfE428DRAFT_4128</name>
</gene>
<dbReference type="PROSITE" id="PS01217">
    <property type="entry name" value="SUCCINYL_COA_LIG_3"/>
    <property type="match status" value="1"/>
</dbReference>
<dbReference type="Gene3D" id="3.40.50.261">
    <property type="entry name" value="Succinyl-CoA synthetase domains"/>
    <property type="match status" value="1"/>
</dbReference>
<dbReference type="eggNOG" id="COG0045">
    <property type="taxonomic scope" value="Bacteria"/>
</dbReference>
<evidence type="ECO:0000256" key="7">
    <source>
        <dbReference type="ARBA" id="ARBA00063570"/>
    </source>
</evidence>
<evidence type="ECO:0000313" key="11">
    <source>
        <dbReference type="EMBL" id="EDY18344.1"/>
    </source>
</evidence>
<feature type="binding site" evidence="8">
    <location>
        <position position="114"/>
    </location>
    <ligand>
        <name>ATP</name>
        <dbReference type="ChEBI" id="CHEBI:30616"/>
    </ligand>
</feature>
<protein>
    <recommendedName>
        <fullName evidence="8">Succinate--CoA ligase [ADP-forming] subunit beta</fullName>
        <ecNumber evidence="8">6.2.1.5</ecNumber>
    </recommendedName>
    <alternativeName>
        <fullName evidence="8">Succinyl-CoA synthetase subunit beta</fullName>
        <shortName evidence="8">SCS-beta</shortName>
    </alternativeName>
</protein>
<keyword evidence="4 8" id="KW-0479">Metal-binding</keyword>
<feature type="binding site" evidence="8">
    <location>
        <begin position="328"/>
        <end position="330"/>
    </location>
    <ligand>
        <name>substrate</name>
        <note>ligand shared with subunit alpha</note>
    </ligand>
</feature>
<dbReference type="Proteomes" id="UP000005824">
    <property type="component" value="Unassembled WGS sequence"/>
</dbReference>
<dbReference type="InterPro" id="IPR005809">
    <property type="entry name" value="Succ_CoA_ligase-like_bsu"/>
</dbReference>
<feature type="domain" description="ATP-citrate synthase/succinyl-CoA ligase C-terminal" evidence="9">
    <location>
        <begin position="269"/>
        <end position="389"/>
    </location>
</feature>
<comment type="function">
    <text evidence="8">Succinyl-CoA synthetase functions in the citric acid cycle (TCA), coupling the hydrolysis of succinyl-CoA to the synthesis of either ATP or GTP and thus represents the only step of substrate-level phosphorylation in the TCA. The beta subunit provides nucleotide specificity of the enzyme and binds the substrate succinate, while the binding sites for coenzyme A and phosphate are found in the alpha subunit.</text>
</comment>
<dbReference type="RefSeq" id="WP_006981452.1">
    <property type="nucleotide sequence ID" value="NZ_ABVL01000013.1"/>
</dbReference>
<dbReference type="PIRSF" id="PIRSF001554">
    <property type="entry name" value="SucCS_beta"/>
    <property type="match status" value="1"/>
</dbReference>
<evidence type="ECO:0000256" key="2">
    <source>
        <dbReference type="ARBA" id="ARBA00022532"/>
    </source>
</evidence>
<organism evidence="11 12">
    <name type="scientific">Chthoniobacter flavus Ellin428</name>
    <dbReference type="NCBI Taxonomy" id="497964"/>
    <lineage>
        <taxon>Bacteria</taxon>
        <taxon>Pseudomonadati</taxon>
        <taxon>Verrucomicrobiota</taxon>
        <taxon>Spartobacteria</taxon>
        <taxon>Chthoniobacterales</taxon>
        <taxon>Chthoniobacteraceae</taxon>
        <taxon>Chthoniobacter</taxon>
    </lineage>
</organism>
<comment type="caution">
    <text evidence="8">Lacks conserved residue(s) required for the propagation of feature annotation.</text>
</comment>
<feature type="domain" description="ATP-grasp fold succinyl-CoA synthetase-type" evidence="10">
    <location>
        <begin position="2"/>
        <end position="210"/>
    </location>
</feature>
<dbReference type="InParanoid" id="B4D5D9"/>
<dbReference type="EC" id="6.2.1.5" evidence="8"/>
<comment type="catalytic activity">
    <reaction evidence="8">
        <text>GTP + succinate + CoA = succinyl-CoA + GDP + phosphate</text>
        <dbReference type="Rhea" id="RHEA:22120"/>
        <dbReference type="ChEBI" id="CHEBI:30031"/>
        <dbReference type="ChEBI" id="CHEBI:37565"/>
        <dbReference type="ChEBI" id="CHEBI:43474"/>
        <dbReference type="ChEBI" id="CHEBI:57287"/>
        <dbReference type="ChEBI" id="CHEBI:57292"/>
        <dbReference type="ChEBI" id="CHEBI:58189"/>
    </reaction>
</comment>